<dbReference type="Pfam" id="PF00270">
    <property type="entry name" value="DEAD"/>
    <property type="match status" value="1"/>
</dbReference>
<dbReference type="SMART" id="SM00490">
    <property type="entry name" value="HELICc"/>
    <property type="match status" value="1"/>
</dbReference>
<dbReference type="CDD" id="cd18787">
    <property type="entry name" value="SF2_C_DEAD"/>
    <property type="match status" value="1"/>
</dbReference>
<dbReference type="STRING" id="35525.A0A0P5Y4U3"/>
<comment type="similarity">
    <text evidence="1">Belongs to the DEAD box helicase family.</text>
</comment>
<keyword evidence="1" id="KW-0547">Nucleotide-binding</keyword>
<dbReference type="Pfam" id="PF00271">
    <property type="entry name" value="Helicase_C"/>
    <property type="match status" value="1"/>
</dbReference>
<dbReference type="PANTHER" id="PTHR47959">
    <property type="entry name" value="ATP-DEPENDENT RNA HELICASE RHLE-RELATED"/>
    <property type="match status" value="1"/>
</dbReference>
<dbReference type="InterPro" id="IPR000629">
    <property type="entry name" value="RNA-helicase_DEAD-box_CS"/>
</dbReference>
<comment type="caution">
    <text evidence="2">The sequence shown here is derived from an EMBL/GenBank/DDBJ whole genome shotgun (WGS) entry which is preliminary data.</text>
</comment>
<sequence>METTKTVSTFHSLKIDEWLINQCKLLGIEKPTPVQSNCIPPILEGRDCIGCDRTGSGKTFAFALPIVQTLSKDPYGIFALILTPTRELAYQIADQFQIVGKSINLRLSVVVGGMGMMEQGIELSNHPHIVIATPGRLADHLESCKTFSFKSIKFLVMDEADRLLEGNFDEQLQTIFQALPEKRQTLLFSATITDTLTKLRECALNNPFMWSAPVDTATVEELDQRYILVPADFKDGYLVHVVQNFREEKPKGSIIVFTDTCRSCQILSMTLLELGFQSLCLHSMMSQRERIATLTKFRSNTVKILVATDVASRGLDIPTVQLIINHNVPSSPKEYVHRVGRTARAGRGGLALTLITPNDIKLLHAIEGRISKQLLEYKIKEKEVIKIMTQVAVTKREQEINLDEQDFGEKKRINKRKKLIEKGLDPEEADREIEADIEWKRRKGDKNSKSRKGSWKRGSQATSSAANLTSDSD</sequence>
<dbReference type="InterPro" id="IPR001650">
    <property type="entry name" value="Helicase_C-like"/>
</dbReference>
<dbReference type="PROSITE" id="PS51192">
    <property type="entry name" value="HELICASE_ATP_BIND_1"/>
    <property type="match status" value="1"/>
</dbReference>
<protein>
    <submittedName>
        <fullName evidence="2">Putative ATP-dependent RNA helicase DDX49</fullName>
    </submittedName>
</protein>
<dbReference type="PROSITE" id="PS51195">
    <property type="entry name" value="Q_MOTIF"/>
    <property type="match status" value="1"/>
</dbReference>
<dbReference type="InterPro" id="IPR014014">
    <property type="entry name" value="RNA_helicase_DEAD_Q_motif"/>
</dbReference>
<dbReference type="AlphaFoldDB" id="A0A0P5Y4U3"/>
<organism evidence="2 3">
    <name type="scientific">Daphnia magna</name>
    <dbReference type="NCBI Taxonomy" id="35525"/>
    <lineage>
        <taxon>Eukaryota</taxon>
        <taxon>Metazoa</taxon>
        <taxon>Ecdysozoa</taxon>
        <taxon>Arthropoda</taxon>
        <taxon>Crustacea</taxon>
        <taxon>Branchiopoda</taxon>
        <taxon>Diplostraca</taxon>
        <taxon>Cladocera</taxon>
        <taxon>Anomopoda</taxon>
        <taxon>Daphniidae</taxon>
        <taxon>Daphnia</taxon>
    </lineage>
</organism>
<dbReference type="InterPro" id="IPR027417">
    <property type="entry name" value="P-loop_NTPase"/>
</dbReference>
<name>A0A0P5Y4U3_9CRUS</name>
<dbReference type="GO" id="GO:0016787">
    <property type="term" value="F:hydrolase activity"/>
    <property type="evidence" value="ECO:0007669"/>
    <property type="project" value="UniProtKB-KW"/>
</dbReference>
<dbReference type="PROSITE" id="PS00039">
    <property type="entry name" value="DEAD_ATP_HELICASE"/>
    <property type="match status" value="1"/>
</dbReference>
<dbReference type="SUPFAM" id="SSF52540">
    <property type="entry name" value="P-loop containing nucleoside triphosphate hydrolases"/>
    <property type="match status" value="1"/>
</dbReference>
<keyword evidence="3" id="KW-1185">Reference proteome</keyword>
<dbReference type="EMBL" id="LRGB01000190">
    <property type="protein sequence ID" value="KZS20479.1"/>
    <property type="molecule type" value="Genomic_DNA"/>
</dbReference>
<dbReference type="SMART" id="SM00487">
    <property type="entry name" value="DEXDc"/>
    <property type="match status" value="1"/>
</dbReference>
<keyword evidence="1 2" id="KW-0347">Helicase</keyword>
<evidence type="ECO:0000313" key="3">
    <source>
        <dbReference type="Proteomes" id="UP000076858"/>
    </source>
</evidence>
<dbReference type="FunFam" id="3.40.50.300:FF:000892">
    <property type="entry name" value="probable ATP-dependent RNA helicase DDX49"/>
    <property type="match status" value="1"/>
</dbReference>
<accession>A0A0P5Y4U3</accession>
<dbReference type="InterPro" id="IPR011545">
    <property type="entry name" value="DEAD/DEAH_box_helicase_dom"/>
</dbReference>
<evidence type="ECO:0000313" key="2">
    <source>
        <dbReference type="EMBL" id="KZS20479.1"/>
    </source>
</evidence>
<dbReference type="Gene3D" id="3.40.50.300">
    <property type="entry name" value="P-loop containing nucleotide triphosphate hydrolases"/>
    <property type="match status" value="2"/>
</dbReference>
<gene>
    <name evidence="2" type="ORF">APZ42_012848</name>
</gene>
<reference evidence="2 3" key="1">
    <citation type="submission" date="2016-03" db="EMBL/GenBank/DDBJ databases">
        <title>EvidentialGene: Evidence-directed Construction of Genes on Genomes.</title>
        <authorList>
            <person name="Gilbert D.G."/>
            <person name="Choi J.-H."/>
            <person name="Mockaitis K."/>
            <person name="Colbourne J."/>
            <person name="Pfrender M."/>
        </authorList>
    </citation>
    <scope>NUCLEOTIDE SEQUENCE [LARGE SCALE GENOMIC DNA]</scope>
    <source>
        <strain evidence="2 3">Xinb3</strain>
        <tissue evidence="2">Complete organism</tissue>
    </source>
</reference>
<dbReference type="InterPro" id="IPR050079">
    <property type="entry name" value="DEAD_box_RNA_helicase"/>
</dbReference>
<dbReference type="GO" id="GO:0003676">
    <property type="term" value="F:nucleic acid binding"/>
    <property type="evidence" value="ECO:0007669"/>
    <property type="project" value="InterPro"/>
</dbReference>
<dbReference type="PANTHER" id="PTHR47959:SF24">
    <property type="entry name" value="ATP-DEPENDENT RNA HELICASE"/>
    <property type="match status" value="1"/>
</dbReference>
<evidence type="ECO:0000256" key="1">
    <source>
        <dbReference type="RuleBase" id="RU000492"/>
    </source>
</evidence>
<dbReference type="GO" id="GO:0005524">
    <property type="term" value="F:ATP binding"/>
    <property type="evidence" value="ECO:0007669"/>
    <property type="project" value="UniProtKB-KW"/>
</dbReference>
<dbReference type="InterPro" id="IPR014001">
    <property type="entry name" value="Helicase_ATP-bd"/>
</dbReference>
<dbReference type="GO" id="GO:0003724">
    <property type="term" value="F:RNA helicase activity"/>
    <property type="evidence" value="ECO:0007669"/>
    <property type="project" value="UniProtKB-EC"/>
</dbReference>
<proteinExistence type="inferred from homology"/>
<dbReference type="CDD" id="cd17955">
    <property type="entry name" value="DEADc_DDX49"/>
    <property type="match status" value="1"/>
</dbReference>
<dbReference type="PROSITE" id="PS51194">
    <property type="entry name" value="HELICASE_CTER"/>
    <property type="match status" value="1"/>
</dbReference>
<keyword evidence="1" id="KW-0378">Hydrolase</keyword>
<keyword evidence="1" id="KW-0067">ATP-binding</keyword>
<dbReference type="Proteomes" id="UP000076858">
    <property type="component" value="Unassembled WGS sequence"/>
</dbReference>
<dbReference type="GO" id="GO:0005829">
    <property type="term" value="C:cytosol"/>
    <property type="evidence" value="ECO:0007669"/>
    <property type="project" value="TreeGrafter"/>
</dbReference>
<dbReference type="OrthoDB" id="10261904at2759"/>